<comment type="caution">
    <text evidence="3">The sequence shown here is derived from an EMBL/GenBank/DDBJ whole genome shotgun (WGS) entry which is preliminary data.</text>
</comment>
<dbReference type="Proteomes" id="UP000185596">
    <property type="component" value="Unassembled WGS sequence"/>
</dbReference>
<evidence type="ECO:0000313" key="3">
    <source>
        <dbReference type="EMBL" id="OLF17038.1"/>
    </source>
</evidence>
<dbReference type="InterPro" id="IPR011008">
    <property type="entry name" value="Dimeric_a/b-barrel"/>
</dbReference>
<feature type="domain" description="DUF3291" evidence="2">
    <location>
        <begin position="7"/>
        <end position="144"/>
    </location>
</feature>
<dbReference type="RefSeq" id="WP_075125929.1">
    <property type="nucleotide sequence ID" value="NZ_MSIE01000021.1"/>
</dbReference>
<dbReference type="EMBL" id="MSIE01000021">
    <property type="protein sequence ID" value="OLF17038.1"/>
    <property type="molecule type" value="Genomic_DNA"/>
</dbReference>
<feature type="region of interest" description="Disordered" evidence="1">
    <location>
        <begin position="148"/>
        <end position="175"/>
    </location>
</feature>
<evidence type="ECO:0000313" key="4">
    <source>
        <dbReference type="Proteomes" id="UP000185596"/>
    </source>
</evidence>
<organism evidence="3 4">
    <name type="scientific">Actinophytocola xanthii</name>
    <dbReference type="NCBI Taxonomy" id="1912961"/>
    <lineage>
        <taxon>Bacteria</taxon>
        <taxon>Bacillati</taxon>
        <taxon>Actinomycetota</taxon>
        <taxon>Actinomycetes</taxon>
        <taxon>Pseudonocardiales</taxon>
        <taxon>Pseudonocardiaceae</taxon>
    </lineage>
</organism>
<dbReference type="Pfam" id="PF11695">
    <property type="entry name" value="DUF3291"/>
    <property type="match status" value="1"/>
</dbReference>
<name>A0A1Q8CRQ3_9PSEU</name>
<sequence>MENAVQLAQVNIARLRHPLDDPRLAEFTAAMAAVNALAERSPGFVWRHTADGGHLSAGELLGDPLVVINLSVWADYPYLHEFAYRSQHAHFLRRQARWFAPIARPTTALWWLPAGSRPTPEHALARLTHLRRYGPGPRAFTTRHRFTADGVPVPRRRSPREEVPHAAGPGQNVRQ</sequence>
<gene>
    <name evidence="3" type="ORF">BU204_13115</name>
</gene>
<dbReference type="SUPFAM" id="SSF54909">
    <property type="entry name" value="Dimeric alpha+beta barrel"/>
    <property type="match status" value="1"/>
</dbReference>
<reference evidence="3 4" key="1">
    <citation type="submission" date="2016-12" db="EMBL/GenBank/DDBJ databases">
        <title>The draft genome sequence of Actinophytocola sp. 11-183.</title>
        <authorList>
            <person name="Wang W."/>
            <person name="Yuan L."/>
        </authorList>
    </citation>
    <scope>NUCLEOTIDE SEQUENCE [LARGE SCALE GENOMIC DNA]</scope>
    <source>
        <strain evidence="3 4">11-183</strain>
    </source>
</reference>
<keyword evidence="4" id="KW-1185">Reference proteome</keyword>
<accession>A0A1Q8CRQ3</accession>
<dbReference type="OrthoDB" id="2376237at2"/>
<dbReference type="AlphaFoldDB" id="A0A1Q8CRQ3"/>
<dbReference type="STRING" id="1912961.BU204_13115"/>
<dbReference type="InterPro" id="IPR021708">
    <property type="entry name" value="DUF3291"/>
</dbReference>
<proteinExistence type="predicted"/>
<protein>
    <recommendedName>
        <fullName evidence="2">DUF3291 domain-containing protein</fullName>
    </recommendedName>
</protein>
<evidence type="ECO:0000259" key="2">
    <source>
        <dbReference type="Pfam" id="PF11695"/>
    </source>
</evidence>
<evidence type="ECO:0000256" key="1">
    <source>
        <dbReference type="SAM" id="MobiDB-lite"/>
    </source>
</evidence>